<keyword evidence="4" id="KW-0611">Plant defense</keyword>
<evidence type="ECO:0000256" key="6">
    <source>
        <dbReference type="SAM" id="SignalP"/>
    </source>
</evidence>
<evidence type="ECO:0000256" key="1">
    <source>
        <dbReference type="ARBA" id="ARBA00006722"/>
    </source>
</evidence>
<reference evidence="8" key="2">
    <citation type="submission" date="2025-08" db="UniProtKB">
        <authorList>
            <consortium name="RefSeq"/>
        </authorList>
    </citation>
    <scope>IDENTIFICATION</scope>
    <source>
        <tissue evidence="8">Leaf</tissue>
    </source>
</reference>
<keyword evidence="2" id="KW-0929">Antimicrobial</keyword>
<keyword evidence="5" id="KW-1015">Disulfide bond</keyword>
<evidence type="ECO:0000256" key="4">
    <source>
        <dbReference type="ARBA" id="ARBA00022821"/>
    </source>
</evidence>
<feature type="signal peptide" evidence="6">
    <location>
        <begin position="1"/>
        <end position="27"/>
    </location>
</feature>
<keyword evidence="6" id="KW-0732">Signal</keyword>
<gene>
    <name evidence="8" type="primary">LOC104747125</name>
</gene>
<sequence length="89" mass="9864">MAINKFSSLLLISLMMMFVLLCTPIYSGEINDLRHIKNCGRKCISTENCNERCIHAGYEEGKCLDNEVGGVECCCLAKLKFQVGSSIPN</sequence>
<evidence type="ECO:0000256" key="3">
    <source>
        <dbReference type="ARBA" id="ARBA00022577"/>
    </source>
</evidence>
<dbReference type="Proteomes" id="UP000694864">
    <property type="component" value="Chromosome 15"/>
</dbReference>
<organism evidence="7 8">
    <name type="scientific">Camelina sativa</name>
    <name type="common">False flax</name>
    <name type="synonym">Myagrum sativum</name>
    <dbReference type="NCBI Taxonomy" id="90675"/>
    <lineage>
        <taxon>Eukaryota</taxon>
        <taxon>Viridiplantae</taxon>
        <taxon>Streptophyta</taxon>
        <taxon>Embryophyta</taxon>
        <taxon>Tracheophyta</taxon>
        <taxon>Spermatophyta</taxon>
        <taxon>Magnoliopsida</taxon>
        <taxon>eudicotyledons</taxon>
        <taxon>Gunneridae</taxon>
        <taxon>Pentapetalae</taxon>
        <taxon>rosids</taxon>
        <taxon>malvids</taxon>
        <taxon>Brassicales</taxon>
        <taxon>Brassicaceae</taxon>
        <taxon>Camelineae</taxon>
        <taxon>Camelina</taxon>
    </lineage>
</organism>
<comment type="similarity">
    <text evidence="1">Belongs to the DEFL family.</text>
</comment>
<dbReference type="RefSeq" id="XP_019092637.1">
    <property type="nucleotide sequence ID" value="XM_019237092.1"/>
</dbReference>
<dbReference type="Pfam" id="PF25052">
    <property type="entry name" value="AtDEF-like"/>
    <property type="match status" value="1"/>
</dbReference>
<dbReference type="InterPro" id="IPR010851">
    <property type="entry name" value="DEFL"/>
</dbReference>
<accession>A0ABM1R0U9</accession>
<reference evidence="7" key="1">
    <citation type="journal article" date="2014" name="Nat. Commun.">
        <title>The emerging biofuel crop Camelina sativa retains a highly undifferentiated hexaploid genome structure.</title>
        <authorList>
            <person name="Kagale S."/>
            <person name="Koh C."/>
            <person name="Nixon J."/>
            <person name="Bollina V."/>
            <person name="Clarke W.E."/>
            <person name="Tuteja R."/>
            <person name="Spillane C."/>
            <person name="Robinson S.J."/>
            <person name="Links M.G."/>
            <person name="Clarke C."/>
            <person name="Higgins E.E."/>
            <person name="Huebert T."/>
            <person name="Sharpe A.G."/>
            <person name="Parkin I.A."/>
        </authorList>
    </citation>
    <scope>NUCLEOTIDE SEQUENCE [LARGE SCALE GENOMIC DNA]</scope>
    <source>
        <strain evidence="7">cv. DH55</strain>
    </source>
</reference>
<evidence type="ECO:0000256" key="5">
    <source>
        <dbReference type="ARBA" id="ARBA00023157"/>
    </source>
</evidence>
<name>A0ABM1R0U9_CAMSA</name>
<proteinExistence type="inferred from homology"/>
<evidence type="ECO:0000313" key="7">
    <source>
        <dbReference type="Proteomes" id="UP000694864"/>
    </source>
</evidence>
<dbReference type="GeneID" id="104747125"/>
<keyword evidence="3" id="KW-0295">Fungicide</keyword>
<feature type="chain" id="PRO_5046295968" evidence="6">
    <location>
        <begin position="28"/>
        <end position="89"/>
    </location>
</feature>
<keyword evidence="7" id="KW-1185">Reference proteome</keyword>
<protein>
    <submittedName>
        <fullName evidence="8">Defensin-like protein 86</fullName>
    </submittedName>
</protein>
<evidence type="ECO:0000313" key="8">
    <source>
        <dbReference type="RefSeq" id="XP_019092637.1"/>
    </source>
</evidence>
<evidence type="ECO:0000256" key="2">
    <source>
        <dbReference type="ARBA" id="ARBA00022529"/>
    </source>
</evidence>